<dbReference type="PANTHER" id="PTHR46306">
    <property type="entry name" value="BTB/POZ DOMAIN-CONTAINING PROTEIN 9"/>
    <property type="match status" value="1"/>
</dbReference>
<feature type="domain" description="TLDc" evidence="2">
    <location>
        <begin position="301"/>
        <end position="384"/>
    </location>
</feature>
<evidence type="ECO:0000259" key="1">
    <source>
        <dbReference type="PROSITE" id="PS50097"/>
    </source>
</evidence>
<dbReference type="PANTHER" id="PTHR46306:SF1">
    <property type="entry name" value="BTB_POZ DOMAIN-CONTAINING PROTEIN 9"/>
    <property type="match status" value="1"/>
</dbReference>
<dbReference type="Gene3D" id="1.25.40.420">
    <property type="match status" value="1"/>
</dbReference>
<dbReference type="OrthoDB" id="2411608at2759"/>
<sequence>MATKLFERLSNDYLELLDDKEDFNVIISTGESSKIFQVHSNVLRYRSLYFRNELAKASKDENNHKKINLNHISTQQFEIIIKYIYGGVILIEDQDASFIFELMLVACEFLLEELVKYLETHLIETNSSWLRLRFSHIYKTSFQNNQLQDLQKWCNDIVAKYPDKLFESEDFISFPENALISLIRRDDLQMEERKIWDYVIEWGVAQNPGLSSDPTSWTNENFLALKATLKNCLPFIRFFQMTNDDIIDIVCPYHQILEKNLWDDVLKRFITPNRQISSIILPPRVILTPKLPSRVTEPFSTVINEMHAAEIASWVDKKAEAYSVTNNPYEFKLLLRGSRDGFTRESFWNLCDQQTNTVLIIKVNGTDEILGGYNPTYWDKSTNN</sequence>
<dbReference type="SMART" id="SM00225">
    <property type="entry name" value="BTB"/>
    <property type="match status" value="1"/>
</dbReference>
<dbReference type="InterPro" id="IPR011705">
    <property type="entry name" value="BACK"/>
</dbReference>
<accession>A0A397US07</accession>
<dbReference type="CDD" id="cd18186">
    <property type="entry name" value="BTB_POZ_ZBTB_KLHL-like"/>
    <property type="match status" value="1"/>
</dbReference>
<name>A0A397US07_9GLOM</name>
<dbReference type="InterPro" id="IPR006571">
    <property type="entry name" value="TLDc_dom"/>
</dbReference>
<dbReference type="SUPFAM" id="SSF54695">
    <property type="entry name" value="POZ domain"/>
    <property type="match status" value="1"/>
</dbReference>
<organism evidence="3 4">
    <name type="scientific">Gigaspora rosea</name>
    <dbReference type="NCBI Taxonomy" id="44941"/>
    <lineage>
        <taxon>Eukaryota</taxon>
        <taxon>Fungi</taxon>
        <taxon>Fungi incertae sedis</taxon>
        <taxon>Mucoromycota</taxon>
        <taxon>Glomeromycotina</taxon>
        <taxon>Glomeromycetes</taxon>
        <taxon>Diversisporales</taxon>
        <taxon>Gigasporaceae</taxon>
        <taxon>Gigaspora</taxon>
    </lineage>
</organism>
<dbReference type="PROSITE" id="PS51886">
    <property type="entry name" value="TLDC"/>
    <property type="match status" value="1"/>
</dbReference>
<dbReference type="Proteomes" id="UP000266673">
    <property type="component" value="Unassembled WGS sequence"/>
</dbReference>
<dbReference type="PROSITE" id="PS50097">
    <property type="entry name" value="BTB"/>
    <property type="match status" value="1"/>
</dbReference>
<feature type="domain" description="BTB" evidence="1">
    <location>
        <begin position="23"/>
        <end position="93"/>
    </location>
</feature>
<evidence type="ECO:0000313" key="3">
    <source>
        <dbReference type="EMBL" id="RIB12138.1"/>
    </source>
</evidence>
<dbReference type="Pfam" id="PF07534">
    <property type="entry name" value="TLD"/>
    <property type="match status" value="1"/>
</dbReference>
<protein>
    <recommendedName>
        <fullName evidence="5">BTB domain-containing protein</fullName>
    </recommendedName>
</protein>
<dbReference type="InterPro" id="IPR052407">
    <property type="entry name" value="BTB_POZ_domain_cont_9"/>
</dbReference>
<evidence type="ECO:0000313" key="4">
    <source>
        <dbReference type="Proteomes" id="UP000266673"/>
    </source>
</evidence>
<proteinExistence type="predicted"/>
<dbReference type="Pfam" id="PF00651">
    <property type="entry name" value="BTB"/>
    <property type="match status" value="1"/>
</dbReference>
<dbReference type="Gene3D" id="3.30.710.10">
    <property type="entry name" value="Potassium Channel Kv1.1, Chain A"/>
    <property type="match status" value="1"/>
</dbReference>
<evidence type="ECO:0000259" key="2">
    <source>
        <dbReference type="PROSITE" id="PS51886"/>
    </source>
</evidence>
<dbReference type="EMBL" id="QKWP01001056">
    <property type="protein sequence ID" value="RIB12138.1"/>
    <property type="molecule type" value="Genomic_DNA"/>
</dbReference>
<dbReference type="InterPro" id="IPR011333">
    <property type="entry name" value="SKP1/BTB/POZ_sf"/>
</dbReference>
<evidence type="ECO:0008006" key="5">
    <source>
        <dbReference type="Google" id="ProtNLM"/>
    </source>
</evidence>
<dbReference type="GO" id="GO:0005737">
    <property type="term" value="C:cytoplasm"/>
    <property type="evidence" value="ECO:0007669"/>
    <property type="project" value="TreeGrafter"/>
</dbReference>
<dbReference type="Pfam" id="PF07707">
    <property type="entry name" value="BACK"/>
    <property type="match status" value="1"/>
</dbReference>
<dbReference type="InterPro" id="IPR000210">
    <property type="entry name" value="BTB/POZ_dom"/>
</dbReference>
<gene>
    <name evidence="3" type="ORF">C2G38_2249692</name>
</gene>
<comment type="caution">
    <text evidence="3">The sequence shown here is derived from an EMBL/GenBank/DDBJ whole genome shotgun (WGS) entry which is preliminary data.</text>
</comment>
<keyword evidence="4" id="KW-1185">Reference proteome</keyword>
<dbReference type="AlphaFoldDB" id="A0A397US07"/>
<reference evidence="3 4" key="1">
    <citation type="submission" date="2018-06" db="EMBL/GenBank/DDBJ databases">
        <title>Comparative genomics reveals the genomic features of Rhizophagus irregularis, R. cerebriforme, R. diaphanum and Gigaspora rosea, and their symbiotic lifestyle signature.</title>
        <authorList>
            <person name="Morin E."/>
            <person name="San Clemente H."/>
            <person name="Chen E.C.H."/>
            <person name="De La Providencia I."/>
            <person name="Hainaut M."/>
            <person name="Kuo A."/>
            <person name="Kohler A."/>
            <person name="Murat C."/>
            <person name="Tang N."/>
            <person name="Roy S."/>
            <person name="Loubradou J."/>
            <person name="Henrissat B."/>
            <person name="Grigoriev I.V."/>
            <person name="Corradi N."/>
            <person name="Roux C."/>
            <person name="Martin F.M."/>
        </authorList>
    </citation>
    <scope>NUCLEOTIDE SEQUENCE [LARGE SCALE GENOMIC DNA]</scope>
    <source>
        <strain evidence="3 4">DAOM 194757</strain>
    </source>
</reference>